<dbReference type="AlphaFoldDB" id="A0A2P1PNL6"/>
<name>A0A2P1PNL6_9GAMM</name>
<keyword evidence="1" id="KW-0732">Signal</keyword>
<dbReference type="KEGG" id="xba:C7S18_04120"/>
<dbReference type="SUPFAM" id="SSF51126">
    <property type="entry name" value="Pectin lyase-like"/>
    <property type="match status" value="1"/>
</dbReference>
<evidence type="ECO:0008006" key="4">
    <source>
        <dbReference type="Google" id="ProtNLM"/>
    </source>
</evidence>
<dbReference type="Proteomes" id="UP000241074">
    <property type="component" value="Chromosome"/>
</dbReference>
<evidence type="ECO:0000313" key="2">
    <source>
        <dbReference type="EMBL" id="AVP96429.1"/>
    </source>
</evidence>
<reference evidence="2 3" key="1">
    <citation type="submission" date="2018-03" db="EMBL/GenBank/DDBJ databases">
        <title>Ahniella affigens gen. nov., sp. nov., a gammaproteobacterium isolated from sandy soil near a stream.</title>
        <authorList>
            <person name="Ko Y."/>
            <person name="Kim J.-H."/>
        </authorList>
    </citation>
    <scope>NUCLEOTIDE SEQUENCE [LARGE SCALE GENOMIC DNA]</scope>
    <source>
        <strain evidence="2 3">D13</strain>
    </source>
</reference>
<proteinExistence type="predicted"/>
<feature type="chain" id="PRO_5015174362" description="Right handed beta helix domain-containing protein" evidence="1">
    <location>
        <begin position="41"/>
        <end position="375"/>
    </location>
</feature>
<sequence>MASPLPKEPAMFARPCTTARTLTFAGLIAAGSVLSTSSHAALFCATTGDQLASALATADSNGADDEIRVSIGTKTRSSLSDGLTRWSYVEAGTDVTKALILTGGWDSSCTLRFPSPPTFLDAQLGGPALDIRLGTNSQASVQVSGFDILRGYTADSFAFSGFRLQSTGINSPLIVIDRVRVRNSGSDGDNTAIVALELRTGGLTFRNSQVSQNRSYSAAAVVLSTTGNGQINFVNNSVIDNTDSVPTSAGPVGGVSAFGSGTLTLYNNLLYDNTSVRSVDLSIENGVGLLSNNHIGILSGTPDANSGRTSGDPKITFNNSWYPMLAADSLLRDSGSTFVPGGAGSEDIRGQQRIQGAKIDRGAIEFESMFASGFE</sequence>
<organism evidence="2 3">
    <name type="scientific">Ahniella affigens</name>
    <dbReference type="NCBI Taxonomy" id="2021234"/>
    <lineage>
        <taxon>Bacteria</taxon>
        <taxon>Pseudomonadati</taxon>
        <taxon>Pseudomonadota</taxon>
        <taxon>Gammaproteobacteria</taxon>
        <taxon>Lysobacterales</taxon>
        <taxon>Rhodanobacteraceae</taxon>
        <taxon>Ahniella</taxon>
    </lineage>
</organism>
<accession>A0A2P1PNL6</accession>
<dbReference type="InterPro" id="IPR011050">
    <property type="entry name" value="Pectin_lyase_fold/virulence"/>
</dbReference>
<protein>
    <recommendedName>
        <fullName evidence="4">Right handed beta helix domain-containing protein</fullName>
    </recommendedName>
</protein>
<evidence type="ECO:0000313" key="3">
    <source>
        <dbReference type="Proteomes" id="UP000241074"/>
    </source>
</evidence>
<dbReference type="EMBL" id="CP027860">
    <property type="protein sequence ID" value="AVP96429.1"/>
    <property type="molecule type" value="Genomic_DNA"/>
</dbReference>
<gene>
    <name evidence="2" type="ORF">C7S18_04120</name>
</gene>
<keyword evidence="3" id="KW-1185">Reference proteome</keyword>
<evidence type="ECO:0000256" key="1">
    <source>
        <dbReference type="SAM" id="SignalP"/>
    </source>
</evidence>
<feature type="signal peptide" evidence="1">
    <location>
        <begin position="1"/>
        <end position="40"/>
    </location>
</feature>
<reference evidence="2 3" key="2">
    <citation type="submission" date="2018-03" db="EMBL/GenBank/DDBJ databases">
        <authorList>
            <person name="Keele B.F."/>
        </authorList>
    </citation>
    <scope>NUCLEOTIDE SEQUENCE [LARGE SCALE GENOMIC DNA]</scope>
    <source>
        <strain evidence="2 3">D13</strain>
    </source>
</reference>